<comment type="caution">
    <text evidence="2">The sequence shown here is derived from an EMBL/GenBank/DDBJ whole genome shotgun (WGS) entry which is preliminary data.</text>
</comment>
<sequence length="214" mass="22308">MLKKNIQSALLALSLVTLPFSAFATPVKLGFEGVVGDSDSSTPITPYTESGFTLTNLKPTPINDGIFGKTSGVNTNGSAVFGFCAYDNTCDRGTAIRLTGAAPFSLNSIEIASLFPNFTPQAANTSLQLIGTLFGGGTITTTLSYSTTWAAYSVSGFSNLQSLELRGINDYAVGIDNLILNADAGNRLPEPGSLALSALALTALGLRRRASVQR</sequence>
<dbReference type="Proteomes" id="UP001246372">
    <property type="component" value="Unassembled WGS sequence"/>
</dbReference>
<reference evidence="2" key="1">
    <citation type="submission" date="2023-09" db="EMBL/GenBank/DDBJ databases">
        <title>Paucibacter sp. APW11 Genome sequencing and assembly.</title>
        <authorList>
            <person name="Kim I."/>
        </authorList>
    </citation>
    <scope>NUCLEOTIDE SEQUENCE</scope>
    <source>
        <strain evidence="2">APW11</strain>
    </source>
</reference>
<dbReference type="RefSeq" id="WP_315650331.1">
    <property type="nucleotide sequence ID" value="NZ_JAVXZY010000003.1"/>
</dbReference>
<evidence type="ECO:0000313" key="2">
    <source>
        <dbReference type="EMBL" id="MDT8999775.1"/>
    </source>
</evidence>
<keyword evidence="1" id="KW-0732">Signal</keyword>
<evidence type="ECO:0000313" key="3">
    <source>
        <dbReference type="Proteomes" id="UP001246372"/>
    </source>
</evidence>
<keyword evidence="3" id="KW-1185">Reference proteome</keyword>
<dbReference type="NCBIfam" id="TIGR02595">
    <property type="entry name" value="PEP_CTERM"/>
    <property type="match status" value="1"/>
</dbReference>
<dbReference type="EMBL" id="JAVXZY010000003">
    <property type="protein sequence ID" value="MDT8999775.1"/>
    <property type="molecule type" value="Genomic_DNA"/>
</dbReference>
<organism evidence="2 3">
    <name type="scientific">Roseateles aquae</name>
    <dbReference type="NCBI Taxonomy" id="3077235"/>
    <lineage>
        <taxon>Bacteria</taxon>
        <taxon>Pseudomonadati</taxon>
        <taxon>Pseudomonadota</taxon>
        <taxon>Betaproteobacteria</taxon>
        <taxon>Burkholderiales</taxon>
        <taxon>Sphaerotilaceae</taxon>
        <taxon>Roseateles</taxon>
    </lineage>
</organism>
<feature type="signal peptide" evidence="1">
    <location>
        <begin position="1"/>
        <end position="24"/>
    </location>
</feature>
<proteinExistence type="predicted"/>
<dbReference type="InterPro" id="IPR013424">
    <property type="entry name" value="Ice-binding_C"/>
</dbReference>
<protein>
    <submittedName>
        <fullName evidence="2">PEP-CTERM sorting domain-containing protein</fullName>
    </submittedName>
</protein>
<evidence type="ECO:0000256" key="1">
    <source>
        <dbReference type="SAM" id="SignalP"/>
    </source>
</evidence>
<accession>A0ABU3PB25</accession>
<gene>
    <name evidence="2" type="ORF">RQP53_10895</name>
</gene>
<name>A0ABU3PB25_9BURK</name>
<feature type="chain" id="PRO_5047140507" evidence="1">
    <location>
        <begin position="25"/>
        <end position="214"/>
    </location>
</feature>